<name>E6SI96_THEM7</name>
<dbReference type="EMBL" id="CP002344">
    <property type="protein sequence ID" value="ADU51907.1"/>
    <property type="molecule type" value="Genomic_DNA"/>
</dbReference>
<proteinExistence type="predicted"/>
<keyword evidence="2" id="KW-1185">Reference proteome</keyword>
<reference evidence="2" key="2">
    <citation type="journal article" date="2010" name="Stand. Genomic Sci.">
        <title>Complete genome sequence of Thermaerobacter marianensis type strain (7p75aT).</title>
        <authorList>
            <person name="Han C."/>
            <person name="Gu W."/>
            <person name="Zhang X."/>
            <person name="Lapidus A."/>
            <person name="Nolan M."/>
            <person name="Copeland A."/>
            <person name="Lucas S."/>
            <person name="Glavina Del Rio T."/>
            <person name="Tice H."/>
            <person name="Cheng J."/>
            <person name="Tapia R."/>
            <person name="Goodwin L."/>
            <person name="Pitluck S."/>
            <person name="Pagani I."/>
            <person name="Ivanova N."/>
            <person name="Mavromatis K."/>
            <person name="Mikhailova N."/>
            <person name="Pati A."/>
            <person name="Chen A."/>
            <person name="Palaniappan K."/>
            <person name="Land M."/>
            <person name="Hauser L."/>
            <person name="Chang Y."/>
            <person name="Jeffries C."/>
            <person name="Schneider S."/>
            <person name="Rohde M."/>
            <person name="Goker M."/>
            <person name="Pukall R."/>
            <person name="Woyke T."/>
            <person name="Bristow J."/>
            <person name="Eisen J."/>
            <person name="Markowitz V."/>
            <person name="Hugenholtz P."/>
            <person name="Kyrpides N."/>
            <person name="Klenk H."/>
            <person name="Detter J."/>
        </authorList>
    </citation>
    <scope>NUCLEOTIDE SEQUENCE [LARGE SCALE GENOMIC DNA]</scope>
    <source>
        <strain evidence="2">ATCC 700841 / DSM 12885 / JCM 10246 / 7p75a</strain>
    </source>
</reference>
<dbReference type="HOGENOM" id="CLU_3398955_0_0_9"/>
<gene>
    <name evidence="1" type="ordered locus">Tmar_1806</name>
</gene>
<dbReference type="STRING" id="644966.Tmar_1806"/>
<evidence type="ECO:0000313" key="1">
    <source>
        <dbReference type="EMBL" id="ADU51907.1"/>
    </source>
</evidence>
<dbReference type="KEGG" id="tmr:Tmar_1806"/>
<organism evidence="1 2">
    <name type="scientific">Thermaerobacter marianensis (strain ATCC 700841 / DSM 12885 / JCM 10246 / 7p75a)</name>
    <dbReference type="NCBI Taxonomy" id="644966"/>
    <lineage>
        <taxon>Bacteria</taxon>
        <taxon>Bacillati</taxon>
        <taxon>Bacillota</taxon>
        <taxon>Clostridia</taxon>
        <taxon>Eubacteriales</taxon>
        <taxon>Clostridiales Family XVII. Incertae Sedis</taxon>
        <taxon>Thermaerobacter</taxon>
    </lineage>
</organism>
<dbReference type="AlphaFoldDB" id="E6SI96"/>
<dbReference type="Proteomes" id="UP000008915">
    <property type="component" value="Chromosome"/>
</dbReference>
<sequence>MDSLRTMDSIERTSTTTCSYMGNVVTPFTQA</sequence>
<evidence type="ECO:0000313" key="2">
    <source>
        <dbReference type="Proteomes" id="UP000008915"/>
    </source>
</evidence>
<accession>E6SI96</accession>
<protein>
    <submittedName>
        <fullName evidence="1">Uncharacterized protein</fullName>
    </submittedName>
</protein>
<reference evidence="1 2" key="1">
    <citation type="journal article" date="2010" name="Stand. Genomic Sci.">
        <title>Complete genome sequence of Thermaerobacter marianensis type strain (7p75a).</title>
        <authorList>
            <person name="Han C."/>
            <person name="Gu W."/>
            <person name="Zhang X."/>
            <person name="Lapidus A."/>
            <person name="Nolan M."/>
            <person name="Copeland A."/>
            <person name="Lucas S."/>
            <person name="Del Rio T.G."/>
            <person name="Tice H."/>
            <person name="Cheng J.F."/>
            <person name="Tapia R."/>
            <person name="Goodwin L."/>
            <person name="Pitluck S."/>
            <person name="Pagani I."/>
            <person name="Ivanova N."/>
            <person name="Mavromatis K."/>
            <person name="Mikhailova N."/>
            <person name="Pati A."/>
            <person name="Chen A."/>
            <person name="Palaniappan K."/>
            <person name="Land M."/>
            <person name="Hauser L."/>
            <person name="Chang Y.J."/>
            <person name="Jeffries C.D."/>
            <person name="Schneider S."/>
            <person name="Rohde M."/>
            <person name="Goker M."/>
            <person name="Pukall R."/>
            <person name="Woyke T."/>
            <person name="Bristow J."/>
            <person name="Eisen J.A."/>
            <person name="Markowitz V."/>
            <person name="Hugenholtz P."/>
            <person name="Kyrpides N.C."/>
            <person name="Klenk H.P."/>
            <person name="Detter J.C."/>
        </authorList>
    </citation>
    <scope>NUCLEOTIDE SEQUENCE [LARGE SCALE GENOMIC DNA]</scope>
    <source>
        <strain evidence="2">ATCC 700841 / DSM 12885 / JCM 10246 / 7p75a</strain>
    </source>
</reference>